<dbReference type="InterPro" id="IPR036866">
    <property type="entry name" value="RibonucZ/Hydroxyglut_hydro"/>
</dbReference>
<dbReference type="Proteomes" id="UP000214610">
    <property type="component" value="Unassembled WGS sequence"/>
</dbReference>
<evidence type="ECO:0000313" key="3">
    <source>
        <dbReference type="EMBL" id="OXE44510.1"/>
    </source>
</evidence>
<dbReference type="InterPro" id="IPR050855">
    <property type="entry name" value="NDM-1-like"/>
</dbReference>
<dbReference type="RefSeq" id="WP_066592456.1">
    <property type="nucleotide sequence ID" value="NZ_CAJTBZ010000047.1"/>
</dbReference>
<proteinExistence type="predicted"/>
<gene>
    <name evidence="3" type="ORF">ADH67_11520</name>
</gene>
<dbReference type="SMART" id="SM00849">
    <property type="entry name" value="Lactamase_B"/>
    <property type="match status" value="1"/>
</dbReference>
<evidence type="ECO:0000256" key="1">
    <source>
        <dbReference type="SAM" id="SignalP"/>
    </source>
</evidence>
<feature type="domain" description="Metallo-beta-lactamase" evidence="2">
    <location>
        <begin position="86"/>
        <end position="266"/>
    </location>
</feature>
<protein>
    <submittedName>
        <fullName evidence="3">MBL fold metallo-hydrolase</fullName>
    </submittedName>
</protein>
<feature type="signal peptide" evidence="1">
    <location>
        <begin position="1"/>
        <end position="27"/>
    </location>
</feature>
<keyword evidence="3" id="KW-0378">Hydrolase</keyword>
<name>A0A227KAJ7_9BURK</name>
<keyword evidence="1" id="KW-0732">Signal</keyword>
<dbReference type="Pfam" id="PF00753">
    <property type="entry name" value="Lactamase_B"/>
    <property type="match status" value="1"/>
</dbReference>
<sequence length="316" mass="35066">MKNINRRNFFKVSIGSAAVLSMPKTFANESVPYADLKSKEISAMFGEFAKTKKMPANLNKWLNDPVIQKIPPYKVFDNVWYIGLRWVAAHLIKTSEGYILIDTVHQPFVGHLIDNLAVLGVDPSEIKYVLMTHGHFDHVGGATTLKPLFKNATFAMGEEGWREAFNFQGKKAGAKTMIQKEKVLKDKEKVTLGDTSVVALATPGHTMGTFSYLYPVYVDGKKYTAVTIGGLGLNAIADKNQLQAYINSLSKLSDDLLGIEVDLTAHPFSTGQTELIDSIKNRKAGELHPLVNRKAFIEHLSKLRNGAEKYLEEGHV</sequence>
<keyword evidence="4" id="KW-1185">Reference proteome</keyword>
<dbReference type="SUPFAM" id="SSF56281">
    <property type="entry name" value="Metallo-hydrolase/oxidoreductase"/>
    <property type="match status" value="1"/>
</dbReference>
<dbReference type="InterPro" id="IPR001279">
    <property type="entry name" value="Metallo-B-lactamas"/>
</dbReference>
<dbReference type="PANTHER" id="PTHR42951">
    <property type="entry name" value="METALLO-BETA-LACTAMASE DOMAIN-CONTAINING"/>
    <property type="match status" value="1"/>
</dbReference>
<dbReference type="GeneID" id="78361293"/>
<reference evidence="4" key="1">
    <citation type="submission" date="2017-05" db="EMBL/GenBank/DDBJ databases">
        <title>Improved OligoMM genomes.</title>
        <authorList>
            <person name="Garzetti D."/>
        </authorList>
    </citation>
    <scope>NUCLEOTIDE SEQUENCE [LARGE SCALE GENOMIC DNA]</scope>
    <source>
        <strain evidence="4">YL45</strain>
    </source>
</reference>
<dbReference type="EMBL" id="NHMP01000010">
    <property type="protein sequence ID" value="OXE44510.1"/>
    <property type="molecule type" value="Genomic_DNA"/>
</dbReference>
<evidence type="ECO:0000313" key="4">
    <source>
        <dbReference type="Proteomes" id="UP000214610"/>
    </source>
</evidence>
<dbReference type="GO" id="GO:0016787">
    <property type="term" value="F:hydrolase activity"/>
    <property type="evidence" value="ECO:0007669"/>
    <property type="project" value="UniProtKB-KW"/>
</dbReference>
<evidence type="ECO:0000259" key="2">
    <source>
        <dbReference type="SMART" id="SM00849"/>
    </source>
</evidence>
<dbReference type="AlphaFoldDB" id="A0A227KAJ7"/>
<feature type="chain" id="PRO_5011241937" evidence="1">
    <location>
        <begin position="28"/>
        <end position="316"/>
    </location>
</feature>
<dbReference type="CDD" id="cd16280">
    <property type="entry name" value="metallo-hydrolase-like_MBL-fold"/>
    <property type="match status" value="1"/>
</dbReference>
<comment type="caution">
    <text evidence="3">The sequence shown here is derived from an EMBL/GenBank/DDBJ whole genome shotgun (WGS) entry which is preliminary data.</text>
</comment>
<accession>A0A227KAJ7</accession>
<organism evidence="3 4">
    <name type="scientific">Turicimonas muris</name>
    <dbReference type="NCBI Taxonomy" id="1796652"/>
    <lineage>
        <taxon>Bacteria</taxon>
        <taxon>Pseudomonadati</taxon>
        <taxon>Pseudomonadota</taxon>
        <taxon>Betaproteobacteria</taxon>
        <taxon>Burkholderiales</taxon>
        <taxon>Sutterellaceae</taxon>
        <taxon>Turicimonas</taxon>
    </lineage>
</organism>
<dbReference type="Gene3D" id="3.60.15.10">
    <property type="entry name" value="Ribonuclease Z/Hydroxyacylglutathione hydrolase-like"/>
    <property type="match status" value="1"/>
</dbReference>